<accession>A0ABQ5QBI6</accession>
<protein>
    <submittedName>
        <fullName evidence="7">Methyl-accepting chemotaxis protein</fullName>
    </submittedName>
</protein>
<feature type="region of interest" description="Disordered" evidence="4">
    <location>
        <begin position="288"/>
        <end position="307"/>
    </location>
</feature>
<gene>
    <name evidence="7" type="ORF">GETHLI_02280</name>
</gene>
<comment type="caution">
    <text evidence="7">The sequence shown here is derived from an EMBL/GenBank/DDBJ whole genome shotgun (WGS) entry which is preliminary data.</text>
</comment>
<name>A0ABQ5QBI6_9BACT</name>
<evidence type="ECO:0000256" key="3">
    <source>
        <dbReference type="PROSITE-ProRule" id="PRU00284"/>
    </source>
</evidence>
<dbReference type="Pfam" id="PF12729">
    <property type="entry name" value="4HB_MCP_1"/>
    <property type="match status" value="1"/>
</dbReference>
<evidence type="ECO:0000256" key="2">
    <source>
        <dbReference type="ARBA" id="ARBA00029447"/>
    </source>
</evidence>
<evidence type="ECO:0000256" key="4">
    <source>
        <dbReference type="SAM" id="MobiDB-lite"/>
    </source>
</evidence>
<keyword evidence="5" id="KW-1133">Transmembrane helix</keyword>
<keyword evidence="1" id="KW-0145">Chemotaxis</keyword>
<dbReference type="Gene3D" id="1.10.287.950">
    <property type="entry name" value="Methyl-accepting chemotaxis protein"/>
    <property type="match status" value="1"/>
</dbReference>
<dbReference type="Pfam" id="PF00015">
    <property type="entry name" value="MCPsignal"/>
    <property type="match status" value="1"/>
</dbReference>
<dbReference type="InterPro" id="IPR004090">
    <property type="entry name" value="Chemotax_Me-accpt_rcpt"/>
</dbReference>
<dbReference type="PANTHER" id="PTHR43531:SF11">
    <property type="entry name" value="METHYL-ACCEPTING CHEMOTAXIS PROTEIN 3"/>
    <property type="match status" value="1"/>
</dbReference>
<dbReference type="SMART" id="SM00283">
    <property type="entry name" value="MA"/>
    <property type="match status" value="1"/>
</dbReference>
<dbReference type="PRINTS" id="PR00260">
    <property type="entry name" value="CHEMTRNSDUCR"/>
</dbReference>
<dbReference type="Proteomes" id="UP001165069">
    <property type="component" value="Unassembled WGS sequence"/>
</dbReference>
<keyword evidence="5" id="KW-0812">Transmembrane</keyword>
<dbReference type="InterPro" id="IPR024478">
    <property type="entry name" value="HlyB_4HB_MCP"/>
</dbReference>
<feature type="compositionally biased region" description="Polar residues" evidence="4">
    <location>
        <begin position="288"/>
        <end position="305"/>
    </location>
</feature>
<reference evidence="7 8" key="1">
    <citation type="journal article" date="2023" name="Antonie Van Leeuwenhoek">
        <title>Mesoterricola silvestris gen. nov., sp. nov., Mesoterricola sediminis sp. nov., Geothrix oryzae sp. nov., Geothrix edaphica sp. nov., Geothrix rubra sp. nov., and Geothrix limicola sp. nov., six novel members of Acidobacteriota isolated from soils.</title>
        <authorList>
            <person name="Itoh H."/>
            <person name="Sugisawa Y."/>
            <person name="Mise K."/>
            <person name="Xu Z."/>
            <person name="Kuniyasu M."/>
            <person name="Ushijima N."/>
            <person name="Kawano K."/>
            <person name="Kobayashi E."/>
            <person name="Shiratori Y."/>
            <person name="Masuda Y."/>
            <person name="Senoo K."/>
        </authorList>
    </citation>
    <scope>NUCLEOTIDE SEQUENCE [LARGE SCALE GENOMIC DNA]</scope>
    <source>
        <strain evidence="7 8">Red804</strain>
    </source>
</reference>
<dbReference type="PANTHER" id="PTHR43531">
    <property type="entry name" value="PROTEIN ICFG"/>
    <property type="match status" value="1"/>
</dbReference>
<evidence type="ECO:0000259" key="6">
    <source>
        <dbReference type="PROSITE" id="PS50111"/>
    </source>
</evidence>
<keyword evidence="3" id="KW-0807">Transducer</keyword>
<evidence type="ECO:0000313" key="7">
    <source>
        <dbReference type="EMBL" id="GLH71726.1"/>
    </source>
</evidence>
<feature type="transmembrane region" description="Helical" evidence="5">
    <location>
        <begin position="194"/>
        <end position="215"/>
    </location>
</feature>
<dbReference type="SUPFAM" id="SSF58104">
    <property type="entry name" value="Methyl-accepting chemotaxis protein (MCP) signaling domain"/>
    <property type="match status" value="1"/>
</dbReference>
<feature type="domain" description="Methyl-accepting transducer" evidence="6">
    <location>
        <begin position="273"/>
        <end position="488"/>
    </location>
</feature>
<comment type="similarity">
    <text evidence="2">Belongs to the methyl-accepting chemotaxis (MCP) protein family.</text>
</comment>
<proteinExistence type="inferred from homology"/>
<dbReference type="RefSeq" id="WP_285569194.1">
    <property type="nucleotide sequence ID" value="NZ_BSDE01000001.1"/>
</dbReference>
<evidence type="ECO:0000256" key="1">
    <source>
        <dbReference type="ARBA" id="ARBA00022500"/>
    </source>
</evidence>
<feature type="region of interest" description="Disordered" evidence="4">
    <location>
        <begin position="509"/>
        <end position="546"/>
    </location>
</feature>
<evidence type="ECO:0000313" key="8">
    <source>
        <dbReference type="Proteomes" id="UP001165069"/>
    </source>
</evidence>
<sequence length="546" mass="57872">MNWFRNLKLGTQLISAFLVVAFIAGFVGLVAYRNIHNINDADTFLYEKTTVPLGQMAVIVGNFNRMRVADYRTAVSPTKEEAIKAMERSVDLMKGIQKNLEGYAKTFIDAEDEANWKKMKADLEAFDKAQARVLELKLAGKDKEALVYIENDLRKPALALTEFLDKVVESNVKAAKETSDKNTATANASDRQMLITIALGMALAAGLGLFVTRVIKQQVGGEPKYAVEILGQVASGNLAVDIHSAEGDTHSMIASIKAVVAKLGEIMGQVREASGNLVGASEQLSSTAQSLSQGASEQAASVEQTSAAMEEMSASIAQNNENAKVTGDIATKSAGDASTGGGAVKETVAAMHQIAQKIAIIDDIAYQTNLLALNAAIEAGRAGEHGKGFAVVAAEVRKLAERSQVAAEEISQLAKGSVGLAERAGTLLETIVPSIHKTSDLVQEIAAASGEQTGGVGQINGALSQISQAVQQNAAAAEELASSSEEVSAQAEELMSMMEFFTLANEPVKASAQRRSAPAKMRSSSPAARQKHLPGDEVDEREFTRF</sequence>
<dbReference type="InterPro" id="IPR004089">
    <property type="entry name" value="MCPsignal_dom"/>
</dbReference>
<keyword evidence="5" id="KW-0472">Membrane</keyword>
<evidence type="ECO:0000256" key="5">
    <source>
        <dbReference type="SAM" id="Phobius"/>
    </source>
</evidence>
<organism evidence="7 8">
    <name type="scientific">Geothrix limicola</name>
    <dbReference type="NCBI Taxonomy" id="2927978"/>
    <lineage>
        <taxon>Bacteria</taxon>
        <taxon>Pseudomonadati</taxon>
        <taxon>Acidobacteriota</taxon>
        <taxon>Holophagae</taxon>
        <taxon>Holophagales</taxon>
        <taxon>Holophagaceae</taxon>
        <taxon>Geothrix</taxon>
    </lineage>
</organism>
<dbReference type="InterPro" id="IPR051310">
    <property type="entry name" value="MCP_chemotaxis"/>
</dbReference>
<keyword evidence="8" id="KW-1185">Reference proteome</keyword>
<feature type="transmembrane region" description="Helical" evidence="5">
    <location>
        <begin position="12"/>
        <end position="32"/>
    </location>
</feature>
<dbReference type="EMBL" id="BSDE01000001">
    <property type="protein sequence ID" value="GLH71726.1"/>
    <property type="molecule type" value="Genomic_DNA"/>
</dbReference>
<dbReference type="PROSITE" id="PS50111">
    <property type="entry name" value="CHEMOTAXIS_TRANSDUC_2"/>
    <property type="match status" value="1"/>
</dbReference>